<protein>
    <recommendedName>
        <fullName evidence="3">SAM-dependent methyltransferase</fullName>
    </recommendedName>
</protein>
<reference evidence="1" key="1">
    <citation type="journal article" date="2014" name="Int. J. Syst. Evol. Microbiol.">
        <title>Complete genome sequence of Corynebacterium casei LMG S-19264T (=DSM 44701T), isolated from a smear-ripened cheese.</title>
        <authorList>
            <consortium name="US DOE Joint Genome Institute (JGI-PGF)"/>
            <person name="Walter F."/>
            <person name="Albersmeier A."/>
            <person name="Kalinowski J."/>
            <person name="Ruckert C."/>
        </authorList>
    </citation>
    <scope>NUCLEOTIDE SEQUENCE</scope>
    <source>
        <strain evidence="1">CGMCC 4.7368</strain>
    </source>
</reference>
<proteinExistence type="predicted"/>
<name>A0A918DFF2_9ACTN</name>
<reference evidence="1" key="2">
    <citation type="submission" date="2020-09" db="EMBL/GenBank/DDBJ databases">
        <authorList>
            <person name="Sun Q."/>
            <person name="Zhou Y."/>
        </authorList>
    </citation>
    <scope>NUCLEOTIDE SEQUENCE</scope>
    <source>
        <strain evidence="1">CGMCC 4.7368</strain>
    </source>
</reference>
<comment type="caution">
    <text evidence="1">The sequence shown here is derived from an EMBL/GenBank/DDBJ whole genome shotgun (WGS) entry which is preliminary data.</text>
</comment>
<dbReference type="AlphaFoldDB" id="A0A918DFF2"/>
<dbReference type="RefSeq" id="WP_189122054.1">
    <property type="nucleotide sequence ID" value="NZ_BMNH01000001.1"/>
</dbReference>
<dbReference type="EMBL" id="BMNH01000001">
    <property type="protein sequence ID" value="GGO61072.1"/>
    <property type="molecule type" value="Genomic_DNA"/>
</dbReference>
<evidence type="ECO:0008006" key="3">
    <source>
        <dbReference type="Google" id="ProtNLM"/>
    </source>
</evidence>
<evidence type="ECO:0000313" key="1">
    <source>
        <dbReference type="EMBL" id="GGO61072.1"/>
    </source>
</evidence>
<dbReference type="Pfam" id="PF04672">
    <property type="entry name" value="Methyltransf_19"/>
    <property type="match status" value="1"/>
</dbReference>
<evidence type="ECO:0000313" key="2">
    <source>
        <dbReference type="Proteomes" id="UP000646523"/>
    </source>
</evidence>
<keyword evidence="2" id="KW-1185">Reference proteome</keyword>
<dbReference type="Gene3D" id="3.40.50.150">
    <property type="entry name" value="Vaccinia Virus protein VP39"/>
    <property type="match status" value="1"/>
</dbReference>
<dbReference type="InterPro" id="IPR006764">
    <property type="entry name" value="SAM_dep_MeTrfase_SAV2177_type"/>
</dbReference>
<gene>
    <name evidence="1" type="ORF">GCM10012289_02440</name>
</gene>
<sequence length="277" mass="30429">MSDAPQRPPHVAAGTPNVARMNDYFLGGKDNFAADREAVDKVLALAPEARLMGEEVQAWRDRAVRHLVGRGVRQFVHVGPWLPTDHHLHEIAQSLAPDSHVVYVADDPVVLSHSRAILATNEQTGVVEGGVLRPGELIDDPGLRRLIDLDRPVAVLIVGSLQYIPDSDQPFENVARLCERLPAGSYLCLTHAVLDTRPDIAEQVADIYREALGRPDGGPRTRAQVARFFDGLELVDPGLVYVRQWRPETPVSEEEARKAWVVAGVARKPEPGARDLG</sequence>
<organism evidence="1 2">
    <name type="scientific">Nonomuraea cavernae</name>
    <dbReference type="NCBI Taxonomy" id="2045107"/>
    <lineage>
        <taxon>Bacteria</taxon>
        <taxon>Bacillati</taxon>
        <taxon>Actinomycetota</taxon>
        <taxon>Actinomycetes</taxon>
        <taxon>Streptosporangiales</taxon>
        <taxon>Streptosporangiaceae</taxon>
        <taxon>Nonomuraea</taxon>
    </lineage>
</organism>
<dbReference type="SUPFAM" id="SSF53335">
    <property type="entry name" value="S-adenosyl-L-methionine-dependent methyltransferases"/>
    <property type="match status" value="1"/>
</dbReference>
<dbReference type="PIRSF" id="PIRSF017393">
    <property type="entry name" value="MTase_SAV2177"/>
    <property type="match status" value="1"/>
</dbReference>
<accession>A0A918DFF2</accession>
<dbReference type="InterPro" id="IPR029063">
    <property type="entry name" value="SAM-dependent_MTases_sf"/>
</dbReference>
<dbReference type="Proteomes" id="UP000646523">
    <property type="component" value="Unassembled WGS sequence"/>
</dbReference>